<evidence type="ECO:0000313" key="1">
    <source>
        <dbReference type="EMBL" id="KAK2955590.1"/>
    </source>
</evidence>
<keyword evidence="2" id="KW-1185">Reference proteome</keyword>
<dbReference type="Gene3D" id="1.25.10.10">
    <property type="entry name" value="Leucine-rich Repeat Variant"/>
    <property type="match status" value="1"/>
</dbReference>
<comment type="caution">
    <text evidence="1">The sequence shown here is derived from an EMBL/GenBank/DDBJ whole genome shotgun (WGS) entry which is preliminary data.</text>
</comment>
<accession>A0ABQ9XVS9</accession>
<reference evidence="1 2" key="1">
    <citation type="journal article" date="2022" name="bioRxiv">
        <title>Genomics of Preaxostyla Flagellates Illuminates Evolutionary Transitions and the Path Towards Mitochondrial Loss.</title>
        <authorList>
            <person name="Novak L.V.F."/>
            <person name="Treitli S.C."/>
            <person name="Pyrih J."/>
            <person name="Halakuc P."/>
            <person name="Pipaliya S.V."/>
            <person name="Vacek V."/>
            <person name="Brzon O."/>
            <person name="Soukal P."/>
            <person name="Eme L."/>
            <person name="Dacks J.B."/>
            <person name="Karnkowska A."/>
            <person name="Elias M."/>
            <person name="Hampl V."/>
        </authorList>
    </citation>
    <scope>NUCLEOTIDE SEQUENCE [LARGE SCALE GENOMIC DNA]</scope>
    <source>
        <strain evidence="1">NAU3</strain>
        <tissue evidence="1">Gut</tissue>
    </source>
</reference>
<gene>
    <name evidence="1" type="ORF">BLNAU_9449</name>
</gene>
<protein>
    <submittedName>
        <fullName evidence="1">Uncharacterized protein</fullName>
    </submittedName>
</protein>
<dbReference type="InterPro" id="IPR011989">
    <property type="entry name" value="ARM-like"/>
</dbReference>
<sequence>MFSPNPVPNSFHIQHKIHDFTRNKDFENDEGSCSEDEGSIVLRKKNRRKIAHQGDYQRNASCNPDHAQEVEINQDHLQKLISNIATTDDILVNYSADQIKSLLYQQNCGSVFINLNGLDELINAFKKPFTSKTHISLFHLLIKLSLADDIDDKIPLYDISKAIIPFLPSTDPYLAQLAIEVLLDFCQQETDLPELLIQNGLIPIVLNLLTTIMSQCHVTMIPSSFFPIVDVPDGYPHPEELILLLRECAIRRNSSQWNNKSYPIAGYINYGEGISDRLDENSDKLVLSNIKQGAMLSAILHWQHIEEWKNGDLSEEGSKDEISVINSLNASFDLNWHILSKLLSILGKIVGHNDENVIDLIFSAGIIPQLGTLLSFMFSLLNPHTHAETDIASDGDLLGFLEHHHTNSVPDGWSMLLEYTKKRSLKQPSISDCAGYERAVAQMRSVEIGIFPAQRKECIERILTKVFFLLSNLLSDKEEQSLICLNSLYPCNVNSTVESIRMLVSFVTCSRLSNSSSLTEVLFCLRSLAASGSRIQALLITEGVLLSLWNPRTRLSMAHSENTKILLEISLSLTNPQFCQTELARKASKQIVEFDVADTLQEIVENHYDGIQELAHQLRRVLNMNLTGN</sequence>
<organism evidence="1 2">
    <name type="scientific">Blattamonas nauphoetae</name>
    <dbReference type="NCBI Taxonomy" id="2049346"/>
    <lineage>
        <taxon>Eukaryota</taxon>
        <taxon>Metamonada</taxon>
        <taxon>Preaxostyla</taxon>
        <taxon>Oxymonadida</taxon>
        <taxon>Blattamonas</taxon>
    </lineage>
</organism>
<name>A0ABQ9XVS9_9EUKA</name>
<dbReference type="Proteomes" id="UP001281761">
    <property type="component" value="Unassembled WGS sequence"/>
</dbReference>
<proteinExistence type="predicted"/>
<dbReference type="SUPFAM" id="SSF48371">
    <property type="entry name" value="ARM repeat"/>
    <property type="match status" value="1"/>
</dbReference>
<dbReference type="InterPro" id="IPR016024">
    <property type="entry name" value="ARM-type_fold"/>
</dbReference>
<evidence type="ECO:0000313" key="2">
    <source>
        <dbReference type="Proteomes" id="UP001281761"/>
    </source>
</evidence>
<dbReference type="EMBL" id="JARBJD010000065">
    <property type="protein sequence ID" value="KAK2955590.1"/>
    <property type="molecule type" value="Genomic_DNA"/>
</dbReference>